<name>A0ABT1Y4Z4_9FIRM</name>
<dbReference type="Gene3D" id="3.90.1150.60">
    <property type="entry name" value="Methioning gamme-lyase, C-terminal domain"/>
    <property type="match status" value="1"/>
</dbReference>
<evidence type="ECO:0000313" key="2">
    <source>
        <dbReference type="Proteomes" id="UP001524944"/>
    </source>
</evidence>
<evidence type="ECO:0000313" key="1">
    <source>
        <dbReference type="EMBL" id="MCR6545943.1"/>
    </source>
</evidence>
<comment type="caution">
    <text evidence="1">The sequence shown here is derived from an EMBL/GenBank/DDBJ whole genome shotgun (WGS) entry which is preliminary data.</text>
</comment>
<dbReference type="InterPro" id="IPR015424">
    <property type="entry name" value="PyrdxlP-dep_Trfase"/>
</dbReference>
<organism evidence="1 2">
    <name type="scientific">Dehalobacterium formicoaceticum</name>
    <dbReference type="NCBI Taxonomy" id="51515"/>
    <lineage>
        <taxon>Bacteria</taxon>
        <taxon>Bacillati</taxon>
        <taxon>Bacillota</taxon>
        <taxon>Clostridia</taxon>
        <taxon>Eubacteriales</taxon>
        <taxon>Peptococcaceae</taxon>
        <taxon>Dehalobacterium</taxon>
    </lineage>
</organism>
<accession>A0ABT1Y4Z4</accession>
<gene>
    <name evidence="1" type="ORF">NVS47_10535</name>
</gene>
<proteinExistence type="predicted"/>
<dbReference type="Pfam" id="PF06838">
    <property type="entry name" value="Met_gamma_lyase"/>
    <property type="match status" value="1"/>
</dbReference>
<dbReference type="InterPro" id="IPR015421">
    <property type="entry name" value="PyrdxlP-dep_Trfase_major"/>
</dbReference>
<dbReference type="RefSeq" id="WP_257913358.1">
    <property type="nucleotide sequence ID" value="NZ_JANPWE010000004.1"/>
</dbReference>
<sequence>MELDTRIVLAETAAERSQQEINENVSYNLHKVLTAFRNHKISELHLQSSTGYGYNDVGRDGLEAVYREIFCGEEALVRHQVVSGTHAITLAYFGNLFPGDELLSVGTPYDTLLKVIGSEKKEMGTLRELGIAYREVPLAENGSIDLTTVLDAISPKTKMVSLQRSKGYQWRPSLTIDEIAVVTKGIKSRWPHVIVFVDNCYGEFVEKKEPLEVGADLIAGSLIKNPGGGIAPCGGYIVGKKELVERAAMRLTAPGIGGEIGPSLGNNRLFYQGLFHAPHVVGEALWGAVFTASLCAGLGLEVMPQEDGIRTDIIQAIKMGNRERVLAFCQGIQRYSPIDSHVTPIAWDMPGYEDQVIMAAGAFVQGSSIELSADGPVREPYIVYMQGGTSRQHVKLAVTETIREMIMNGLL</sequence>
<protein>
    <submittedName>
        <fullName evidence="1">Methionine gamma-lyase family protein</fullName>
    </submittedName>
</protein>
<reference evidence="1 2" key="1">
    <citation type="submission" date="2022-08" db="EMBL/GenBank/DDBJ databases">
        <title>Proteogenomics of the novel Dehalobacterium formicoaceticum strain EZ94 highlights a key role of methyltransferases during anaerobic dichloromethane degradation.</title>
        <authorList>
            <person name="Wasmund K."/>
        </authorList>
    </citation>
    <scope>NUCLEOTIDE SEQUENCE [LARGE SCALE GENOMIC DNA]</scope>
    <source>
        <strain evidence="1 2">EZ94</strain>
    </source>
</reference>
<dbReference type="Gene3D" id="3.40.640.10">
    <property type="entry name" value="Type I PLP-dependent aspartate aminotransferase-like (Major domain)"/>
    <property type="match status" value="1"/>
</dbReference>
<dbReference type="Proteomes" id="UP001524944">
    <property type="component" value="Unassembled WGS sequence"/>
</dbReference>
<keyword evidence="2" id="KW-1185">Reference proteome</keyword>
<dbReference type="EMBL" id="JANPWE010000004">
    <property type="protein sequence ID" value="MCR6545943.1"/>
    <property type="molecule type" value="Genomic_DNA"/>
</dbReference>
<dbReference type="PANTHER" id="PTHR46658">
    <property type="entry name" value="CYS OR MET METABOLISM PYRIDOXAL-PHOSPHATE-DEPENDENT ENZYME"/>
    <property type="match status" value="1"/>
</dbReference>
<dbReference type="SUPFAM" id="SSF53383">
    <property type="entry name" value="PLP-dependent transferases"/>
    <property type="match status" value="1"/>
</dbReference>
<dbReference type="PANTHER" id="PTHR46658:SF1">
    <property type="entry name" value="CYS OR MET METABOLISM PYRIDOXAL-PHOSPHATE-DEPENDENT ENZYME"/>
    <property type="match status" value="1"/>
</dbReference>
<dbReference type="InterPro" id="IPR009651">
    <property type="entry name" value="Met_g_lyase_put"/>
</dbReference>